<keyword evidence="10" id="KW-0406">Ion transport</keyword>
<keyword evidence="4" id="KW-1003">Cell membrane</keyword>
<protein>
    <submittedName>
        <fullName evidence="16">Unannotated protein</fullName>
    </submittedName>
</protein>
<accession>A0A6J7REZ9</accession>
<dbReference type="EMBL" id="CAFBPN010000085">
    <property type="protein sequence ID" value="CAB5027379.1"/>
    <property type="molecule type" value="Genomic_DNA"/>
</dbReference>
<feature type="transmembrane region" description="Helical" evidence="13">
    <location>
        <begin position="326"/>
        <end position="357"/>
    </location>
</feature>
<sequence>MGSDQTAGPESVDFAKRLAAENAAKASSSTRLPHDPHHEHSHSKAGTGMLALGALGVVYGDIGTSPLYSLKETFTEKSHPMMVDNINVYGVCSLAFWALLIIISVKYLFLVMRADNRGEGGILALTALVMPKRGSTTAKAGLLVGLGVFGTALLYGDGIITPAISVLSAVEGLGEVSTSFDSWVIPIAVVILLGLFFVQSRGTGAVGKVFGPIMIIWFITLAVLGLSKVWSEPGIIASVNPYYAVQYFTHESSHAFLSLGSIFLVVTGGEALYADMGHFGRRPITLGWYAVVLPALLLNYWGQGAFLLQNPEAIESVFFRMAPEPLLLPLVLLATCATIIASQALISGVFSLTAQAVQLDYLPRIQIRHTSSSHSGQIYVPLVNWALMIACIGLVLGFRTSSNLAAAYGIAVTMTMAITTLIFFRVITDRWKWSRLRGFIICVPLLLIELGFLGANVIKIPHGGWFALAVGAILMVQMQTWRRGRILVAARIHRGERPIEEVLDEAEGIKRVTGTAVFMFKDLGKAPPALVNNLKHNKVLHNTTLIVAVDTADEPRVSPEHRAAVKKVAPGVFQVEVSFGFMEDPDVPKVLAAITHPGLDYDPEDVTYFLGHESIVAGKAPGMNPLQEHLFVFLNRGADSASRFFNLPTERVFEVGSRVEI</sequence>
<dbReference type="GO" id="GO:0015079">
    <property type="term" value="F:potassium ion transmembrane transporter activity"/>
    <property type="evidence" value="ECO:0007669"/>
    <property type="project" value="InterPro"/>
</dbReference>
<keyword evidence="5" id="KW-0633">Potassium transport</keyword>
<dbReference type="PANTHER" id="PTHR30540:SF79">
    <property type="entry name" value="LOW AFFINITY POTASSIUM TRANSPORT SYSTEM PROTEIN KUP"/>
    <property type="match status" value="1"/>
</dbReference>
<dbReference type="Pfam" id="PF02705">
    <property type="entry name" value="K_trans"/>
    <property type="match status" value="1"/>
</dbReference>
<dbReference type="Pfam" id="PF22776">
    <property type="entry name" value="K_trans_C"/>
    <property type="match status" value="1"/>
</dbReference>
<feature type="transmembrane region" description="Helical" evidence="13">
    <location>
        <begin position="140"/>
        <end position="160"/>
    </location>
</feature>
<feature type="region of interest" description="Disordered" evidence="12">
    <location>
        <begin position="25"/>
        <end position="44"/>
    </location>
</feature>
<dbReference type="EMBL" id="CAFBQU010000109">
    <property type="protein sequence ID" value="CAB5068489.1"/>
    <property type="molecule type" value="Genomic_DNA"/>
</dbReference>
<dbReference type="InterPro" id="IPR053951">
    <property type="entry name" value="K_trans_N"/>
</dbReference>
<keyword evidence="11 13" id="KW-0472">Membrane</keyword>
<reference evidence="16" key="1">
    <citation type="submission" date="2020-05" db="EMBL/GenBank/DDBJ databases">
        <authorList>
            <person name="Chiriac C."/>
            <person name="Salcher M."/>
            <person name="Ghai R."/>
            <person name="Kavagutti S V."/>
        </authorList>
    </citation>
    <scope>NUCLEOTIDE SEQUENCE</scope>
</reference>
<feature type="domain" description="K+ potassium transporter integral membrane" evidence="14">
    <location>
        <begin position="50"/>
        <end position="504"/>
    </location>
</feature>
<name>A0A6J7REZ9_9ZZZZ</name>
<dbReference type="AlphaFoldDB" id="A0A6J7REZ9"/>
<keyword evidence="9 13" id="KW-1133">Transmembrane helix</keyword>
<keyword evidence="8" id="KW-0630">Potassium</keyword>
<feature type="transmembrane region" description="Helical" evidence="13">
    <location>
        <begin position="180"/>
        <end position="198"/>
    </location>
</feature>
<proteinExistence type="inferred from homology"/>
<evidence type="ECO:0000256" key="4">
    <source>
        <dbReference type="ARBA" id="ARBA00022475"/>
    </source>
</evidence>
<evidence type="ECO:0000259" key="14">
    <source>
        <dbReference type="Pfam" id="PF02705"/>
    </source>
</evidence>
<comment type="subcellular location">
    <subcellularLocation>
        <location evidence="1">Membrane</location>
        <topology evidence="1">Multi-pass membrane protein</topology>
    </subcellularLocation>
</comment>
<keyword evidence="7" id="KW-0769">Symport</keyword>
<evidence type="ECO:0000256" key="12">
    <source>
        <dbReference type="SAM" id="MobiDB-lite"/>
    </source>
</evidence>
<gene>
    <name evidence="16" type="ORF">UFOPK4098_01249</name>
    <name evidence="17" type="ORF">UFOPK4347_01822</name>
</gene>
<feature type="transmembrane region" description="Helical" evidence="13">
    <location>
        <begin position="88"/>
        <end position="109"/>
    </location>
</feature>
<keyword evidence="6 13" id="KW-0812">Transmembrane</keyword>
<feature type="domain" description="K+ potassium transporter C-terminal" evidence="15">
    <location>
        <begin position="514"/>
        <end position="661"/>
    </location>
</feature>
<evidence type="ECO:0000256" key="1">
    <source>
        <dbReference type="ARBA" id="ARBA00004141"/>
    </source>
</evidence>
<evidence type="ECO:0000259" key="15">
    <source>
        <dbReference type="Pfam" id="PF22776"/>
    </source>
</evidence>
<evidence type="ECO:0000256" key="3">
    <source>
        <dbReference type="ARBA" id="ARBA00022448"/>
    </source>
</evidence>
<feature type="transmembrane region" description="Helical" evidence="13">
    <location>
        <begin position="210"/>
        <end position="230"/>
    </location>
</feature>
<organism evidence="16">
    <name type="scientific">freshwater metagenome</name>
    <dbReference type="NCBI Taxonomy" id="449393"/>
    <lineage>
        <taxon>unclassified sequences</taxon>
        <taxon>metagenomes</taxon>
        <taxon>ecological metagenomes</taxon>
    </lineage>
</organism>
<feature type="transmembrane region" description="Helical" evidence="13">
    <location>
        <begin position="378"/>
        <end position="398"/>
    </location>
</feature>
<dbReference type="HAMAP" id="MF_01522">
    <property type="entry name" value="Kup"/>
    <property type="match status" value="1"/>
</dbReference>
<dbReference type="GO" id="GO:0015293">
    <property type="term" value="F:symporter activity"/>
    <property type="evidence" value="ECO:0007669"/>
    <property type="project" value="UniProtKB-KW"/>
</dbReference>
<dbReference type="InterPro" id="IPR053952">
    <property type="entry name" value="K_trans_C"/>
</dbReference>
<evidence type="ECO:0000256" key="11">
    <source>
        <dbReference type="ARBA" id="ARBA00023136"/>
    </source>
</evidence>
<evidence type="ECO:0000256" key="13">
    <source>
        <dbReference type="SAM" id="Phobius"/>
    </source>
</evidence>
<feature type="transmembrane region" description="Helical" evidence="13">
    <location>
        <begin position="404"/>
        <end position="424"/>
    </location>
</feature>
<evidence type="ECO:0000256" key="7">
    <source>
        <dbReference type="ARBA" id="ARBA00022847"/>
    </source>
</evidence>
<feature type="transmembrane region" description="Helical" evidence="13">
    <location>
        <begin position="286"/>
        <end position="306"/>
    </location>
</feature>
<comment type="similarity">
    <text evidence="2">Belongs to the HAK/KUP transporter (TC 2.A.72) family.</text>
</comment>
<evidence type="ECO:0000256" key="6">
    <source>
        <dbReference type="ARBA" id="ARBA00022692"/>
    </source>
</evidence>
<dbReference type="PANTHER" id="PTHR30540">
    <property type="entry name" value="OSMOTIC STRESS POTASSIUM TRANSPORTER"/>
    <property type="match status" value="1"/>
</dbReference>
<evidence type="ECO:0000256" key="5">
    <source>
        <dbReference type="ARBA" id="ARBA00022538"/>
    </source>
</evidence>
<dbReference type="InterPro" id="IPR003855">
    <property type="entry name" value="K+_transporter"/>
</dbReference>
<evidence type="ECO:0000256" key="10">
    <source>
        <dbReference type="ARBA" id="ARBA00023065"/>
    </source>
</evidence>
<dbReference type="GO" id="GO:0016020">
    <property type="term" value="C:membrane"/>
    <property type="evidence" value="ECO:0007669"/>
    <property type="project" value="UniProtKB-SubCell"/>
</dbReference>
<evidence type="ECO:0000313" key="17">
    <source>
        <dbReference type="EMBL" id="CAB5068489.1"/>
    </source>
</evidence>
<feature type="transmembrane region" description="Helical" evidence="13">
    <location>
        <begin position="436"/>
        <end position="458"/>
    </location>
</feature>
<keyword evidence="3" id="KW-0813">Transport</keyword>
<dbReference type="InterPro" id="IPR023051">
    <property type="entry name" value="Kup"/>
</dbReference>
<feature type="transmembrane region" description="Helical" evidence="13">
    <location>
        <begin position="255"/>
        <end position="274"/>
    </location>
</feature>
<evidence type="ECO:0000256" key="8">
    <source>
        <dbReference type="ARBA" id="ARBA00022958"/>
    </source>
</evidence>
<evidence type="ECO:0000256" key="9">
    <source>
        <dbReference type="ARBA" id="ARBA00022989"/>
    </source>
</evidence>
<evidence type="ECO:0000256" key="2">
    <source>
        <dbReference type="ARBA" id="ARBA00007019"/>
    </source>
</evidence>
<evidence type="ECO:0000313" key="16">
    <source>
        <dbReference type="EMBL" id="CAB5027379.1"/>
    </source>
</evidence>